<dbReference type="PROSITE" id="PS51935">
    <property type="entry name" value="NLPC_P60"/>
    <property type="match status" value="1"/>
</dbReference>
<evidence type="ECO:0000256" key="4">
    <source>
        <dbReference type="ARBA" id="ARBA00022807"/>
    </source>
</evidence>
<feature type="domain" description="NlpC/P60" evidence="6">
    <location>
        <begin position="59"/>
        <end position="184"/>
    </location>
</feature>
<dbReference type="Proteomes" id="UP001164803">
    <property type="component" value="Chromosome"/>
</dbReference>
<keyword evidence="8" id="KW-1185">Reference proteome</keyword>
<keyword evidence="5" id="KW-0812">Transmembrane</keyword>
<keyword evidence="3" id="KW-0378">Hydrolase</keyword>
<dbReference type="Gene3D" id="3.90.1720.10">
    <property type="entry name" value="endopeptidase domain like (from Nostoc punctiforme)"/>
    <property type="match status" value="1"/>
</dbReference>
<evidence type="ECO:0000256" key="2">
    <source>
        <dbReference type="ARBA" id="ARBA00022670"/>
    </source>
</evidence>
<keyword evidence="5" id="KW-1133">Transmembrane helix</keyword>
<dbReference type="SUPFAM" id="SSF54001">
    <property type="entry name" value="Cysteine proteinases"/>
    <property type="match status" value="1"/>
</dbReference>
<dbReference type="EMBL" id="CP104064">
    <property type="protein sequence ID" value="WAH37586.1"/>
    <property type="molecule type" value="Genomic_DNA"/>
</dbReference>
<evidence type="ECO:0000259" key="6">
    <source>
        <dbReference type="PROSITE" id="PS51935"/>
    </source>
</evidence>
<sequence>MKTRYKLIGGVVGGIVVVLLVVTLIGRQYWWNAVSKQPTDASVGQQTDTTTTALANVTIVPSQPTNTQQQDKVCAAAQQILQNPGAASFDASGFVQYVYDQAGVQLPRTIAEQVQFGTIVGGASQLEKGDLVVFDLGSTPGTGTFDGIYLGNNEFAAVTTHGLMKMSLNDSYWSSKFIYGRRVL</sequence>
<evidence type="ECO:0000256" key="3">
    <source>
        <dbReference type="ARBA" id="ARBA00022801"/>
    </source>
</evidence>
<evidence type="ECO:0000256" key="5">
    <source>
        <dbReference type="SAM" id="Phobius"/>
    </source>
</evidence>
<evidence type="ECO:0000313" key="8">
    <source>
        <dbReference type="Proteomes" id="UP001164803"/>
    </source>
</evidence>
<name>A0ABY6Z5W8_9BACL</name>
<dbReference type="PANTHER" id="PTHR47053:SF1">
    <property type="entry name" value="MUREIN DD-ENDOPEPTIDASE MEPH-RELATED"/>
    <property type="match status" value="1"/>
</dbReference>
<dbReference type="InterPro" id="IPR051202">
    <property type="entry name" value="Peptidase_C40"/>
</dbReference>
<dbReference type="InterPro" id="IPR000064">
    <property type="entry name" value="NLP_P60_dom"/>
</dbReference>
<feature type="transmembrane region" description="Helical" evidence="5">
    <location>
        <begin position="7"/>
        <end position="30"/>
    </location>
</feature>
<dbReference type="InterPro" id="IPR038765">
    <property type="entry name" value="Papain-like_cys_pep_sf"/>
</dbReference>
<accession>A0ABY6Z5W8</accession>
<keyword evidence="4" id="KW-0788">Thiol protease</keyword>
<evidence type="ECO:0000313" key="7">
    <source>
        <dbReference type="EMBL" id="WAH37586.1"/>
    </source>
</evidence>
<gene>
    <name evidence="7" type="ORF">NZD86_03385</name>
</gene>
<organism evidence="7 8">
    <name type="scientific">Alicyclobacillus dauci</name>
    <dbReference type="NCBI Taxonomy" id="1475485"/>
    <lineage>
        <taxon>Bacteria</taxon>
        <taxon>Bacillati</taxon>
        <taxon>Bacillota</taxon>
        <taxon>Bacilli</taxon>
        <taxon>Bacillales</taxon>
        <taxon>Alicyclobacillaceae</taxon>
        <taxon>Alicyclobacillus</taxon>
    </lineage>
</organism>
<proteinExistence type="inferred from homology"/>
<dbReference type="RefSeq" id="WP_268045089.1">
    <property type="nucleotide sequence ID" value="NZ_CP104064.1"/>
</dbReference>
<keyword evidence="2" id="KW-0645">Protease</keyword>
<dbReference type="PANTHER" id="PTHR47053">
    <property type="entry name" value="MUREIN DD-ENDOPEPTIDASE MEPH-RELATED"/>
    <property type="match status" value="1"/>
</dbReference>
<keyword evidence="5" id="KW-0472">Membrane</keyword>
<protein>
    <submittedName>
        <fullName evidence="7">NlpC/P60 family protein</fullName>
    </submittedName>
</protein>
<reference evidence="7" key="1">
    <citation type="submission" date="2022-08" db="EMBL/GenBank/DDBJ databases">
        <title>Alicyclobacillus dauci DSM2870, complete genome.</title>
        <authorList>
            <person name="Wang Q."/>
            <person name="Cai R."/>
            <person name="Wang Z."/>
        </authorList>
    </citation>
    <scope>NUCLEOTIDE SEQUENCE</scope>
    <source>
        <strain evidence="7">DSM 28700</strain>
    </source>
</reference>
<dbReference type="Pfam" id="PF00877">
    <property type="entry name" value="NLPC_P60"/>
    <property type="match status" value="1"/>
</dbReference>
<comment type="similarity">
    <text evidence="1">Belongs to the peptidase C40 family.</text>
</comment>
<evidence type="ECO:0000256" key="1">
    <source>
        <dbReference type="ARBA" id="ARBA00007074"/>
    </source>
</evidence>